<dbReference type="RefSeq" id="WP_258215237.1">
    <property type="nucleotide sequence ID" value="NZ_JANQBD010000015.1"/>
</dbReference>
<accession>A0ABT1YKZ6</accession>
<feature type="transmembrane region" description="Helical" evidence="1">
    <location>
        <begin position="74"/>
        <end position="93"/>
    </location>
</feature>
<evidence type="ECO:0000313" key="3">
    <source>
        <dbReference type="Proteomes" id="UP001300012"/>
    </source>
</evidence>
<keyword evidence="1" id="KW-0812">Transmembrane</keyword>
<evidence type="ECO:0000313" key="2">
    <source>
        <dbReference type="EMBL" id="MCR8633672.1"/>
    </source>
</evidence>
<comment type="caution">
    <text evidence="2">The sequence shown here is derived from an EMBL/GenBank/DDBJ whole genome shotgun (WGS) entry which is preliminary data.</text>
</comment>
<gene>
    <name evidence="2" type="ORF">NV381_21025</name>
</gene>
<keyword evidence="1" id="KW-1133">Transmembrane helix</keyword>
<sequence length="200" mass="23694">MSVSIENNKELLLNNIDKTLQYVNKISEYDVKLTWIFKKPLRLGFMVHLLVLSILLFVSFYLHFRIAKDQSMVFVLYSICFLMASYMFLTFVINKVLVLSKKSDNAKFLKEYPKLRSDAYNSLQNESVIPPTYWAADYLLLIKQYLSDKRADNLKEALNILESELRHNQQMMQLSVIKDQIKELMYVEMWNASRILRKLD</sequence>
<name>A0ABT1YKZ6_9BACL</name>
<protein>
    <submittedName>
        <fullName evidence="2">Uncharacterized protein</fullName>
    </submittedName>
</protein>
<dbReference type="Proteomes" id="UP001300012">
    <property type="component" value="Unassembled WGS sequence"/>
</dbReference>
<organism evidence="2 3">
    <name type="scientific">Paenibacillus radicis</name>
    <name type="common">ex Xue et al. 2023</name>
    <dbReference type="NCBI Taxonomy" id="2972489"/>
    <lineage>
        <taxon>Bacteria</taxon>
        <taxon>Bacillati</taxon>
        <taxon>Bacillota</taxon>
        <taxon>Bacilli</taxon>
        <taxon>Bacillales</taxon>
        <taxon>Paenibacillaceae</taxon>
        <taxon>Paenibacillus</taxon>
    </lineage>
</organism>
<proteinExistence type="predicted"/>
<feature type="transmembrane region" description="Helical" evidence="1">
    <location>
        <begin position="43"/>
        <end position="62"/>
    </location>
</feature>
<reference evidence="2 3" key="1">
    <citation type="submission" date="2022-08" db="EMBL/GenBank/DDBJ databases">
        <title>Paenibacillus endoradicis sp. nov., Paenibacillus radicibacter sp. nov and Paenibacillus pararadicis sp. nov., three cold-adapted plant growth-promoting bacteria isolated from root of Larix gmelinii in Great Khingan.</title>
        <authorList>
            <person name="Xue H."/>
        </authorList>
    </citation>
    <scope>NUCLEOTIDE SEQUENCE [LARGE SCALE GENOMIC DNA]</scope>
    <source>
        <strain evidence="2 3">N5-1-1-5</strain>
    </source>
</reference>
<dbReference type="EMBL" id="JANQBD010000015">
    <property type="protein sequence ID" value="MCR8633672.1"/>
    <property type="molecule type" value="Genomic_DNA"/>
</dbReference>
<evidence type="ECO:0000256" key="1">
    <source>
        <dbReference type="SAM" id="Phobius"/>
    </source>
</evidence>
<keyword evidence="3" id="KW-1185">Reference proteome</keyword>
<keyword evidence="1" id="KW-0472">Membrane</keyword>